<evidence type="ECO:0000256" key="3">
    <source>
        <dbReference type="ARBA" id="ARBA00022989"/>
    </source>
</evidence>
<evidence type="ECO:0000256" key="1">
    <source>
        <dbReference type="ARBA" id="ARBA00004127"/>
    </source>
</evidence>
<dbReference type="STRING" id="584708.Apau_0575"/>
<organism evidence="6 7">
    <name type="scientific">Aminomonas paucivorans DSM 12260</name>
    <dbReference type="NCBI Taxonomy" id="584708"/>
    <lineage>
        <taxon>Bacteria</taxon>
        <taxon>Thermotogati</taxon>
        <taxon>Synergistota</taxon>
        <taxon>Synergistia</taxon>
        <taxon>Synergistales</taxon>
        <taxon>Synergistaceae</taxon>
        <taxon>Aminomonas</taxon>
    </lineage>
</organism>
<dbReference type="EMBL" id="CM001022">
    <property type="protein sequence ID" value="EFQ23008.1"/>
    <property type="molecule type" value="Genomic_DNA"/>
</dbReference>
<keyword evidence="2" id="KW-0812">Transmembrane</keyword>
<sequence>MDQVYEYGRHYDDEAFGEKVWRVARILGRKGLVEALTLFYALKDPDTPARARGLILGTLGYFVFPFDALPDLVPFVGYTDDLALLGVCLGVVAMHVKEEHRHQAETTVREWLG</sequence>
<dbReference type="eggNOG" id="COG3339">
    <property type="taxonomic scope" value="Bacteria"/>
</dbReference>
<evidence type="ECO:0000313" key="7">
    <source>
        <dbReference type="Proteomes" id="UP000005096"/>
    </source>
</evidence>
<dbReference type="InterPro" id="IPR010652">
    <property type="entry name" value="DUF1232"/>
</dbReference>
<dbReference type="InterPro" id="IPR016983">
    <property type="entry name" value="UCP031804"/>
</dbReference>
<evidence type="ECO:0000313" key="6">
    <source>
        <dbReference type="EMBL" id="EFQ23008.1"/>
    </source>
</evidence>
<dbReference type="PIRSF" id="PIRSF031804">
    <property type="entry name" value="UCP031804"/>
    <property type="match status" value="1"/>
</dbReference>
<evidence type="ECO:0000259" key="5">
    <source>
        <dbReference type="Pfam" id="PF06803"/>
    </source>
</evidence>
<keyword evidence="7" id="KW-1185">Reference proteome</keyword>
<dbReference type="Proteomes" id="UP000005096">
    <property type="component" value="Chromosome"/>
</dbReference>
<proteinExistence type="predicted"/>
<protein>
    <recommendedName>
        <fullName evidence="5">DUF1232 domain-containing protein</fullName>
    </recommendedName>
</protein>
<keyword evidence="4" id="KW-0472">Membrane</keyword>
<dbReference type="Pfam" id="PF06803">
    <property type="entry name" value="DUF1232"/>
    <property type="match status" value="1"/>
</dbReference>
<keyword evidence="3" id="KW-1133">Transmembrane helix</keyword>
<dbReference type="AlphaFoldDB" id="E3D0I9"/>
<dbReference type="PaxDb" id="584708-Apau_0575"/>
<feature type="domain" description="DUF1232" evidence="5">
    <location>
        <begin position="51"/>
        <end position="85"/>
    </location>
</feature>
<reference evidence="6 7" key="1">
    <citation type="journal article" date="2010" name="Stand. Genomic Sci.">
        <title>Non-contiguous finished genome sequence of Aminomonas paucivorans type strain (GLU-3).</title>
        <authorList>
            <person name="Pitluck S."/>
            <person name="Yasawong M."/>
            <person name="Held B."/>
            <person name="Lapidus A."/>
            <person name="Nolan M."/>
            <person name="Copeland A."/>
            <person name="Lucas S."/>
            <person name="Del Rio T.G."/>
            <person name="Tice H."/>
            <person name="Cheng J.F."/>
            <person name="Chertkov O."/>
            <person name="Goodwin L."/>
            <person name="Tapia R."/>
            <person name="Han C."/>
            <person name="Liolios K."/>
            <person name="Ivanova N."/>
            <person name="Mavromatis K."/>
            <person name="Ovchinnikova G."/>
            <person name="Pati A."/>
            <person name="Chen A."/>
            <person name="Palaniappan K."/>
            <person name="Land M."/>
            <person name="Hauser L."/>
            <person name="Chang Y.J."/>
            <person name="Jeffries C.D."/>
            <person name="Pukall R."/>
            <person name="Spring S."/>
            <person name="Rohde M."/>
            <person name="Sikorski J."/>
            <person name="Goker M."/>
            <person name="Woyke T."/>
            <person name="Bristow J."/>
            <person name="Eisen J.A."/>
            <person name="Markowitz V."/>
            <person name="Hugenholtz P."/>
            <person name="Kyrpides N.C."/>
            <person name="Klenk H.P."/>
        </authorList>
    </citation>
    <scope>NUCLEOTIDE SEQUENCE [LARGE SCALE GENOMIC DNA]</scope>
    <source>
        <strain evidence="6 7">DSM 12260</strain>
    </source>
</reference>
<dbReference type="GO" id="GO:0012505">
    <property type="term" value="C:endomembrane system"/>
    <property type="evidence" value="ECO:0007669"/>
    <property type="project" value="UniProtKB-SubCell"/>
</dbReference>
<evidence type="ECO:0000256" key="2">
    <source>
        <dbReference type="ARBA" id="ARBA00022692"/>
    </source>
</evidence>
<dbReference type="HOGENOM" id="CLU_133088_0_1_0"/>
<accession>E3D0I9</accession>
<name>E3D0I9_9BACT</name>
<evidence type="ECO:0000256" key="4">
    <source>
        <dbReference type="ARBA" id="ARBA00023136"/>
    </source>
</evidence>
<comment type="subcellular location">
    <subcellularLocation>
        <location evidence="1">Endomembrane system</location>
        <topology evidence="1">Multi-pass membrane protein</topology>
    </subcellularLocation>
</comment>
<gene>
    <name evidence="6" type="ORF">Apau_0575</name>
</gene>